<evidence type="ECO:0000256" key="1">
    <source>
        <dbReference type="ARBA" id="ARBA00000085"/>
    </source>
</evidence>
<dbReference type="InterPro" id="IPR036890">
    <property type="entry name" value="HATPase_C_sf"/>
</dbReference>
<dbReference type="CDD" id="cd00082">
    <property type="entry name" value="HisKA"/>
    <property type="match status" value="1"/>
</dbReference>
<evidence type="ECO:0000256" key="11">
    <source>
        <dbReference type="SAM" id="Phobius"/>
    </source>
</evidence>
<feature type="domain" description="Histidine kinase" evidence="12">
    <location>
        <begin position="267"/>
        <end position="480"/>
    </location>
</feature>
<dbReference type="Gene3D" id="6.10.340.10">
    <property type="match status" value="1"/>
</dbReference>
<name>A0ABU2DPG3_9MICC</name>
<protein>
    <recommendedName>
        <fullName evidence="3">histidine kinase</fullName>
        <ecNumber evidence="3">2.7.13.3</ecNumber>
    </recommendedName>
</protein>
<keyword evidence="5" id="KW-0808">Transferase</keyword>
<keyword evidence="14" id="KW-0547">Nucleotide-binding</keyword>
<evidence type="ECO:0000259" key="13">
    <source>
        <dbReference type="PROSITE" id="PS50885"/>
    </source>
</evidence>
<evidence type="ECO:0000256" key="2">
    <source>
        <dbReference type="ARBA" id="ARBA00004236"/>
    </source>
</evidence>
<dbReference type="InterPro" id="IPR003594">
    <property type="entry name" value="HATPase_dom"/>
</dbReference>
<dbReference type="Pfam" id="PF00512">
    <property type="entry name" value="HisKA"/>
    <property type="match status" value="1"/>
</dbReference>
<evidence type="ECO:0000256" key="10">
    <source>
        <dbReference type="ARBA" id="ARBA00023136"/>
    </source>
</evidence>
<dbReference type="EC" id="2.7.13.3" evidence="3"/>
<dbReference type="InterPro" id="IPR003661">
    <property type="entry name" value="HisK_dim/P_dom"/>
</dbReference>
<dbReference type="InterPro" id="IPR050428">
    <property type="entry name" value="TCS_sensor_his_kinase"/>
</dbReference>
<feature type="transmembrane region" description="Helical" evidence="11">
    <location>
        <begin position="164"/>
        <end position="190"/>
    </location>
</feature>
<dbReference type="InterPro" id="IPR005467">
    <property type="entry name" value="His_kinase_dom"/>
</dbReference>
<evidence type="ECO:0000313" key="15">
    <source>
        <dbReference type="Proteomes" id="UP001251870"/>
    </source>
</evidence>
<dbReference type="InterPro" id="IPR004358">
    <property type="entry name" value="Sig_transdc_His_kin-like_C"/>
</dbReference>
<dbReference type="PRINTS" id="PR00344">
    <property type="entry name" value="BCTRLSENSOR"/>
</dbReference>
<keyword evidence="4" id="KW-0597">Phosphoprotein</keyword>
<comment type="subcellular location">
    <subcellularLocation>
        <location evidence="2">Cell membrane</location>
    </subcellularLocation>
</comment>
<dbReference type="InterPro" id="IPR003660">
    <property type="entry name" value="HAMP_dom"/>
</dbReference>
<evidence type="ECO:0000256" key="8">
    <source>
        <dbReference type="ARBA" id="ARBA00022989"/>
    </source>
</evidence>
<organism evidence="14 15">
    <name type="scientific">Nesterenkonia aerolata</name>
    <dbReference type="NCBI Taxonomy" id="3074079"/>
    <lineage>
        <taxon>Bacteria</taxon>
        <taxon>Bacillati</taxon>
        <taxon>Actinomycetota</taxon>
        <taxon>Actinomycetes</taxon>
        <taxon>Micrococcales</taxon>
        <taxon>Micrococcaceae</taxon>
        <taxon>Nesterenkonia</taxon>
    </lineage>
</organism>
<dbReference type="Pfam" id="PF02518">
    <property type="entry name" value="HATPase_c"/>
    <property type="match status" value="1"/>
</dbReference>
<evidence type="ECO:0000256" key="9">
    <source>
        <dbReference type="ARBA" id="ARBA00023012"/>
    </source>
</evidence>
<evidence type="ECO:0000259" key="12">
    <source>
        <dbReference type="PROSITE" id="PS50109"/>
    </source>
</evidence>
<keyword evidence="9" id="KW-0902">Two-component regulatory system</keyword>
<keyword evidence="10 11" id="KW-0472">Membrane</keyword>
<dbReference type="Proteomes" id="UP001251870">
    <property type="component" value="Unassembled WGS sequence"/>
</dbReference>
<evidence type="ECO:0000313" key="14">
    <source>
        <dbReference type="EMBL" id="MDR8018402.1"/>
    </source>
</evidence>
<dbReference type="SUPFAM" id="SSF55874">
    <property type="entry name" value="ATPase domain of HSP90 chaperone/DNA topoisomerase II/histidine kinase"/>
    <property type="match status" value="1"/>
</dbReference>
<evidence type="ECO:0000256" key="6">
    <source>
        <dbReference type="ARBA" id="ARBA00022692"/>
    </source>
</evidence>
<evidence type="ECO:0000256" key="3">
    <source>
        <dbReference type="ARBA" id="ARBA00012438"/>
    </source>
</evidence>
<dbReference type="PROSITE" id="PS50885">
    <property type="entry name" value="HAMP"/>
    <property type="match status" value="1"/>
</dbReference>
<dbReference type="SMART" id="SM00388">
    <property type="entry name" value="HisKA"/>
    <property type="match status" value="1"/>
</dbReference>
<keyword evidence="15" id="KW-1185">Reference proteome</keyword>
<evidence type="ECO:0000256" key="5">
    <source>
        <dbReference type="ARBA" id="ARBA00022679"/>
    </source>
</evidence>
<keyword evidence="7" id="KW-0418">Kinase</keyword>
<dbReference type="SUPFAM" id="SSF47384">
    <property type="entry name" value="Homodimeric domain of signal transducing histidine kinase"/>
    <property type="match status" value="1"/>
</dbReference>
<accession>A0ABU2DPG3</accession>
<evidence type="ECO:0000256" key="4">
    <source>
        <dbReference type="ARBA" id="ARBA00022553"/>
    </source>
</evidence>
<dbReference type="PROSITE" id="PS50109">
    <property type="entry name" value="HIS_KIN"/>
    <property type="match status" value="1"/>
</dbReference>
<keyword evidence="14" id="KW-0067">ATP-binding</keyword>
<comment type="caution">
    <text evidence="14">The sequence shown here is derived from an EMBL/GenBank/DDBJ whole genome shotgun (WGS) entry which is preliminary data.</text>
</comment>
<reference evidence="14 15" key="1">
    <citation type="submission" date="2023-09" db="EMBL/GenBank/DDBJ databases">
        <title>Description of three actinobacteria isolated from air of manufacturing shop in a pharmaceutical factory.</title>
        <authorList>
            <person name="Zhang D.-F."/>
        </authorList>
    </citation>
    <scope>NUCLEOTIDE SEQUENCE [LARGE SCALE GENOMIC DNA]</scope>
    <source>
        <strain evidence="14 15">LY-0111</strain>
    </source>
</reference>
<gene>
    <name evidence="14" type="ORF">RIL96_02310</name>
</gene>
<dbReference type="GO" id="GO:0005524">
    <property type="term" value="F:ATP binding"/>
    <property type="evidence" value="ECO:0007669"/>
    <property type="project" value="UniProtKB-KW"/>
</dbReference>
<dbReference type="SMART" id="SM00387">
    <property type="entry name" value="HATPase_c"/>
    <property type="match status" value="1"/>
</dbReference>
<dbReference type="PANTHER" id="PTHR45436:SF5">
    <property type="entry name" value="SENSOR HISTIDINE KINASE TRCS"/>
    <property type="match status" value="1"/>
</dbReference>
<sequence>MTRRSSWRRWSLRRRLITGTIAMVLITLLLAGTATVLSLRASLYERLDEDVLTGLDVARGPVDSAPDAGVPEGPGPRQRIDTLEVVFTAEGTATSSAHVDSDGDVTTLTPLQLERISTGLDEERTPSTVDLGGALGTFRIASETTEDGFIVVAGQSMRDVTTTITALTVILAIVVAAGLLTVTIGITWLVRVTLRPLNLVADTAERVAQRPLGAGAVTLTERAGLDEDPGTEVGRVGAALDTLLGHVEDALASRQESEDRLRAFIADASHELRTPLASIRGYAQLAQDDARGTTAPQTRSLDRIESEAERMGALVEDLLLLARLDAGHALHHEPVDIALLAIETAEDAHAAYPDHEWPVEVGTSLEVSGDGSRLRQVLVNLLGNAGKHTPAGTRVTTAVTHDAGNAVITVTDDGPGIDPDLRQRLFDRFARGDSARNRASGSTGLGLSIVAAIVQAHHGTVDVASDSGGSTFTVRLPLADQCI</sequence>
<dbReference type="Pfam" id="PF00672">
    <property type="entry name" value="HAMP"/>
    <property type="match status" value="1"/>
</dbReference>
<evidence type="ECO:0000256" key="7">
    <source>
        <dbReference type="ARBA" id="ARBA00022777"/>
    </source>
</evidence>
<dbReference type="PANTHER" id="PTHR45436">
    <property type="entry name" value="SENSOR HISTIDINE KINASE YKOH"/>
    <property type="match status" value="1"/>
</dbReference>
<dbReference type="Gene3D" id="1.10.287.130">
    <property type="match status" value="1"/>
</dbReference>
<proteinExistence type="predicted"/>
<keyword evidence="8 11" id="KW-1133">Transmembrane helix</keyword>
<comment type="catalytic activity">
    <reaction evidence="1">
        <text>ATP + protein L-histidine = ADP + protein N-phospho-L-histidine.</text>
        <dbReference type="EC" id="2.7.13.3"/>
    </reaction>
</comment>
<keyword evidence="6 11" id="KW-0812">Transmembrane</keyword>
<dbReference type="InterPro" id="IPR036097">
    <property type="entry name" value="HisK_dim/P_sf"/>
</dbReference>
<dbReference type="EMBL" id="JAVKGR010000001">
    <property type="protein sequence ID" value="MDR8018402.1"/>
    <property type="molecule type" value="Genomic_DNA"/>
</dbReference>
<dbReference type="RefSeq" id="WP_310547375.1">
    <property type="nucleotide sequence ID" value="NZ_JAVKGR010000001.1"/>
</dbReference>
<feature type="domain" description="HAMP" evidence="13">
    <location>
        <begin position="191"/>
        <end position="252"/>
    </location>
</feature>
<dbReference type="Gene3D" id="3.30.565.10">
    <property type="entry name" value="Histidine kinase-like ATPase, C-terminal domain"/>
    <property type="match status" value="1"/>
</dbReference>